<feature type="transmembrane region" description="Helical" evidence="1">
    <location>
        <begin position="222"/>
        <end position="246"/>
    </location>
</feature>
<dbReference type="Proteomes" id="UP001597034">
    <property type="component" value="Unassembled WGS sequence"/>
</dbReference>
<feature type="domain" description="DUF8068" evidence="2">
    <location>
        <begin position="34"/>
        <end position="287"/>
    </location>
</feature>
<feature type="transmembrane region" description="Helical" evidence="1">
    <location>
        <begin position="29"/>
        <end position="48"/>
    </location>
</feature>
<feature type="transmembrane region" description="Helical" evidence="1">
    <location>
        <begin position="277"/>
        <end position="296"/>
    </location>
</feature>
<dbReference type="AlphaFoldDB" id="A0ABD6DQF7"/>
<dbReference type="RefSeq" id="WP_256401897.1">
    <property type="nucleotide sequence ID" value="NZ_JANHJR010000004.1"/>
</dbReference>
<feature type="transmembrane region" description="Helical" evidence="1">
    <location>
        <begin position="194"/>
        <end position="216"/>
    </location>
</feature>
<keyword evidence="1" id="KW-0472">Membrane</keyword>
<proteinExistence type="predicted"/>
<evidence type="ECO:0000256" key="1">
    <source>
        <dbReference type="SAM" id="Phobius"/>
    </source>
</evidence>
<keyword evidence="4" id="KW-1185">Reference proteome</keyword>
<gene>
    <name evidence="3" type="ORF">ACFSBL_18170</name>
</gene>
<comment type="caution">
    <text evidence="3">The sequence shown here is derived from an EMBL/GenBank/DDBJ whole genome shotgun (WGS) entry which is preliminary data.</text>
</comment>
<protein>
    <submittedName>
        <fullName evidence="3">Phosphate ABC transporter permease</fullName>
    </submittedName>
</protein>
<dbReference type="Pfam" id="PF26265">
    <property type="entry name" value="DUF8068"/>
    <property type="match status" value="1"/>
</dbReference>
<sequence>MTSEIHDEDGATEHDAGMQSALRPVDHEAVVTGLGLVAVLAVAGTTTLRTLYNLPFDPVPVSSGARSVVGTAMLGVLAMVLLGLVLSTGRRTVRVGLLFVAVFGVLPSFDAAATLPGAVGVTGGASLALLGTVGVPDSSRAFRRVAVAAGFVAGVAVSLAAATGLVDAGLRQTGSLLIVAAILGTGIRVQRDRLAASVGVLVLFATLALTAASPYVAGSALLVAFAVVGVPHLLVAAAVGVCAAVGTAAVRRGAYATATGACLLLVAGMPVTFPRALAVLLGAALVLLPTGALVPVDNRNQNETEVAS</sequence>
<keyword evidence="1" id="KW-1133">Transmembrane helix</keyword>
<name>A0ABD6DQF7_9EURY</name>
<feature type="transmembrane region" description="Helical" evidence="1">
    <location>
        <begin position="93"/>
        <end position="109"/>
    </location>
</feature>
<keyword evidence="1" id="KW-0812">Transmembrane</keyword>
<feature type="transmembrane region" description="Helical" evidence="1">
    <location>
        <begin position="253"/>
        <end position="271"/>
    </location>
</feature>
<organism evidence="3 4">
    <name type="scientific">Haloarchaeobius litoreus</name>
    <dbReference type="NCBI Taxonomy" id="755306"/>
    <lineage>
        <taxon>Archaea</taxon>
        <taxon>Methanobacteriati</taxon>
        <taxon>Methanobacteriota</taxon>
        <taxon>Stenosarchaea group</taxon>
        <taxon>Halobacteria</taxon>
        <taxon>Halobacteriales</taxon>
        <taxon>Halorubellaceae</taxon>
        <taxon>Haloarchaeobius</taxon>
    </lineage>
</organism>
<reference evidence="3 4" key="1">
    <citation type="journal article" date="2019" name="Int. J. Syst. Evol. Microbiol.">
        <title>The Global Catalogue of Microorganisms (GCM) 10K type strain sequencing project: providing services to taxonomists for standard genome sequencing and annotation.</title>
        <authorList>
            <consortium name="The Broad Institute Genomics Platform"/>
            <consortium name="The Broad Institute Genome Sequencing Center for Infectious Disease"/>
            <person name="Wu L."/>
            <person name="Ma J."/>
        </authorList>
    </citation>
    <scope>NUCLEOTIDE SEQUENCE [LARGE SCALE GENOMIC DNA]</scope>
    <source>
        <strain evidence="3 4">CGMCC 1.10390</strain>
    </source>
</reference>
<evidence type="ECO:0000259" key="2">
    <source>
        <dbReference type="Pfam" id="PF26265"/>
    </source>
</evidence>
<dbReference type="EMBL" id="JBHUDO010000004">
    <property type="protein sequence ID" value="MFD1647622.1"/>
    <property type="molecule type" value="Genomic_DNA"/>
</dbReference>
<feature type="transmembrane region" description="Helical" evidence="1">
    <location>
        <begin position="145"/>
        <end position="163"/>
    </location>
</feature>
<accession>A0ABD6DQF7</accession>
<feature type="transmembrane region" description="Helical" evidence="1">
    <location>
        <begin position="169"/>
        <end position="187"/>
    </location>
</feature>
<evidence type="ECO:0000313" key="4">
    <source>
        <dbReference type="Proteomes" id="UP001597034"/>
    </source>
</evidence>
<feature type="transmembrane region" description="Helical" evidence="1">
    <location>
        <begin position="68"/>
        <end position="86"/>
    </location>
</feature>
<evidence type="ECO:0000313" key="3">
    <source>
        <dbReference type="EMBL" id="MFD1647622.1"/>
    </source>
</evidence>
<feature type="transmembrane region" description="Helical" evidence="1">
    <location>
        <begin position="115"/>
        <end position="133"/>
    </location>
</feature>
<dbReference type="InterPro" id="IPR058381">
    <property type="entry name" value="DUF8068"/>
</dbReference>